<keyword evidence="1" id="KW-0175">Coiled coil</keyword>
<evidence type="ECO:0000256" key="1">
    <source>
        <dbReference type="SAM" id="Coils"/>
    </source>
</evidence>
<feature type="region of interest" description="Disordered" evidence="2">
    <location>
        <begin position="62"/>
        <end position="102"/>
    </location>
</feature>
<dbReference type="Proteomes" id="UP000555564">
    <property type="component" value="Unassembled WGS sequence"/>
</dbReference>
<organism evidence="3 4">
    <name type="scientific">Sphaerisporangium rubeum</name>
    <dbReference type="NCBI Taxonomy" id="321317"/>
    <lineage>
        <taxon>Bacteria</taxon>
        <taxon>Bacillati</taxon>
        <taxon>Actinomycetota</taxon>
        <taxon>Actinomycetes</taxon>
        <taxon>Streptosporangiales</taxon>
        <taxon>Streptosporangiaceae</taxon>
        <taxon>Sphaerisporangium</taxon>
    </lineage>
</organism>
<evidence type="ECO:0000256" key="2">
    <source>
        <dbReference type="SAM" id="MobiDB-lite"/>
    </source>
</evidence>
<reference evidence="3 4" key="1">
    <citation type="submission" date="2020-08" db="EMBL/GenBank/DDBJ databases">
        <title>Sequencing the genomes of 1000 actinobacteria strains.</title>
        <authorList>
            <person name="Klenk H.-P."/>
        </authorList>
    </citation>
    <scope>NUCLEOTIDE SEQUENCE [LARGE SCALE GENOMIC DNA]</scope>
    <source>
        <strain evidence="3 4">DSM 44936</strain>
    </source>
</reference>
<feature type="coiled-coil region" evidence="1">
    <location>
        <begin position="32"/>
        <end position="62"/>
    </location>
</feature>
<evidence type="ECO:0000313" key="4">
    <source>
        <dbReference type="Proteomes" id="UP000555564"/>
    </source>
</evidence>
<comment type="caution">
    <text evidence="3">The sequence shown here is derived from an EMBL/GenBank/DDBJ whole genome shotgun (WGS) entry which is preliminary data.</text>
</comment>
<dbReference type="RefSeq" id="WP_184978552.1">
    <property type="nucleotide sequence ID" value="NZ_BAAALO010000028.1"/>
</dbReference>
<dbReference type="AlphaFoldDB" id="A0A7X0IA76"/>
<sequence length="102" mass="10923">MDISWQTTLALACAAVTAAVLPGTLGYATARLEAADLQRQEVARLRAELQAARRTVQQVAATCEAGGAEGPQVSSRGEEARERPRGAGAGERPRGWLWWYGE</sequence>
<keyword evidence="4" id="KW-1185">Reference proteome</keyword>
<dbReference type="EMBL" id="JACHIU010000001">
    <property type="protein sequence ID" value="MBB6471325.1"/>
    <property type="molecule type" value="Genomic_DNA"/>
</dbReference>
<name>A0A7X0IA76_9ACTN</name>
<gene>
    <name evidence="3" type="ORF">BJ992_000756</name>
</gene>
<evidence type="ECO:0000313" key="3">
    <source>
        <dbReference type="EMBL" id="MBB6471325.1"/>
    </source>
</evidence>
<proteinExistence type="predicted"/>
<feature type="compositionally biased region" description="Basic and acidic residues" evidence="2">
    <location>
        <begin position="76"/>
        <end position="85"/>
    </location>
</feature>
<accession>A0A7X0IA76</accession>
<protein>
    <submittedName>
        <fullName evidence="3">Uncharacterized protein</fullName>
    </submittedName>
</protein>